<proteinExistence type="predicted"/>
<gene>
    <name evidence="2" type="ORF">SYV04_25190</name>
</gene>
<organism evidence="2 3">
    <name type="scientific">Hyalangium rubrum</name>
    <dbReference type="NCBI Taxonomy" id="3103134"/>
    <lineage>
        <taxon>Bacteria</taxon>
        <taxon>Pseudomonadati</taxon>
        <taxon>Myxococcota</taxon>
        <taxon>Myxococcia</taxon>
        <taxon>Myxococcales</taxon>
        <taxon>Cystobacterineae</taxon>
        <taxon>Archangiaceae</taxon>
        <taxon>Hyalangium</taxon>
    </lineage>
</organism>
<evidence type="ECO:0008006" key="4">
    <source>
        <dbReference type="Google" id="ProtNLM"/>
    </source>
</evidence>
<protein>
    <recommendedName>
        <fullName evidence="4">Outer membrane protein beta-barrel domain-containing protein</fullName>
    </recommendedName>
</protein>
<name>A0ABU5H8B6_9BACT</name>
<evidence type="ECO:0000256" key="1">
    <source>
        <dbReference type="SAM" id="SignalP"/>
    </source>
</evidence>
<dbReference type="EMBL" id="JAXIVS010000009">
    <property type="protein sequence ID" value="MDY7229713.1"/>
    <property type="molecule type" value="Genomic_DNA"/>
</dbReference>
<keyword evidence="3" id="KW-1185">Reference proteome</keyword>
<accession>A0ABU5H8B6</accession>
<evidence type="ECO:0000313" key="3">
    <source>
        <dbReference type="Proteomes" id="UP001291309"/>
    </source>
</evidence>
<dbReference type="RefSeq" id="WP_321548436.1">
    <property type="nucleotide sequence ID" value="NZ_JAXIVS010000009.1"/>
</dbReference>
<reference evidence="2 3" key="1">
    <citation type="submission" date="2023-12" db="EMBL/GenBank/DDBJ databases">
        <title>the genome sequence of Hyalangium sp. s54d21.</title>
        <authorList>
            <person name="Zhang X."/>
        </authorList>
    </citation>
    <scope>NUCLEOTIDE SEQUENCE [LARGE SCALE GENOMIC DNA]</scope>
    <source>
        <strain evidence="3">s54d21</strain>
    </source>
</reference>
<keyword evidence="1" id="KW-0732">Signal</keyword>
<sequence length="220" mass="23041">MTRPVWLFALVLALPVASVAQEGASPAREAWSFGAVLAPTVMPDGVTALYGYVGVPEMGTGFRQGIGGFEVEARAKLDYFRVAGILEGGMRKEVWRQGDASLAPTLSLGLVFNSGSAYLDADNFGGVLLRLTPGVIAGYRAAETVTVVGLVDVPLDLGLSPTGARRIQALAGGGTEIYLGQDVSLLIAGQLGVESFKAPREPAETRLGYQLKLGIGTRLF</sequence>
<feature type="chain" id="PRO_5046433490" description="Outer membrane protein beta-barrel domain-containing protein" evidence="1">
    <location>
        <begin position="21"/>
        <end position="220"/>
    </location>
</feature>
<comment type="caution">
    <text evidence="2">The sequence shown here is derived from an EMBL/GenBank/DDBJ whole genome shotgun (WGS) entry which is preliminary data.</text>
</comment>
<feature type="signal peptide" evidence="1">
    <location>
        <begin position="1"/>
        <end position="20"/>
    </location>
</feature>
<evidence type="ECO:0000313" key="2">
    <source>
        <dbReference type="EMBL" id="MDY7229713.1"/>
    </source>
</evidence>
<dbReference type="Proteomes" id="UP001291309">
    <property type="component" value="Unassembled WGS sequence"/>
</dbReference>